<dbReference type="RefSeq" id="WP_100254724.1">
    <property type="nucleotide sequence ID" value="NZ_CP015819.1"/>
</dbReference>
<dbReference type="Proteomes" id="UP000231179">
    <property type="component" value="Chromosome"/>
</dbReference>
<evidence type="ECO:0000313" key="2">
    <source>
        <dbReference type="Proteomes" id="UP000231179"/>
    </source>
</evidence>
<reference evidence="1 2" key="1">
    <citation type="submission" date="2017-11" db="EMBL/GenBank/DDBJ databases">
        <title>Complete genome sequence of Spiroplasma clarkii CN-5 (DSM 19994).</title>
        <authorList>
            <person name="Tsai Y.-M."/>
            <person name="Chang A."/>
            <person name="Lo W.-S."/>
            <person name="Kuo C.-H."/>
        </authorList>
    </citation>
    <scope>NUCLEOTIDE SEQUENCE [LARGE SCALE GENOMIC DNA]</scope>
    <source>
        <strain evidence="1 2">CN-5</strain>
    </source>
</reference>
<keyword evidence="2" id="KW-1185">Reference proteome</keyword>
<gene>
    <name evidence="1" type="ORF">SCLAR_v1c08750</name>
</gene>
<sequence>MTNTKKKKVLVLINDSFLELKKSLISRFEKSKDQLDVIHLDNISTDLVENVKNYIKEFKSNNCEFGFVLWITGIAFTNLLAKALKNNVTFNTSCQYYYEDYQNNIGPIEILVLGSSTLGDKNIKLLTELHIKSIIDNKK</sequence>
<name>A0A1Y0L293_9MOLU</name>
<dbReference type="EMBL" id="CP024870">
    <property type="protein sequence ID" value="ATX71183.1"/>
    <property type="molecule type" value="Genomic_DNA"/>
</dbReference>
<accession>A0A1Y0L293</accession>
<organism evidence="1 2">
    <name type="scientific">Spiroplasma clarkii</name>
    <dbReference type="NCBI Taxonomy" id="2139"/>
    <lineage>
        <taxon>Bacteria</taxon>
        <taxon>Bacillati</taxon>
        <taxon>Mycoplasmatota</taxon>
        <taxon>Mollicutes</taxon>
        <taxon>Entomoplasmatales</taxon>
        <taxon>Spiroplasmataceae</taxon>
        <taxon>Spiroplasma</taxon>
    </lineage>
</organism>
<proteinExistence type="predicted"/>
<evidence type="ECO:0000313" key="1">
    <source>
        <dbReference type="EMBL" id="ATX71183.1"/>
    </source>
</evidence>
<protein>
    <submittedName>
        <fullName evidence="1">Uncharacterized protein</fullName>
    </submittedName>
</protein>
<dbReference type="AlphaFoldDB" id="A0A1Y0L293"/>
<dbReference type="KEGG" id="scla:SCLARK_001279"/>